<keyword evidence="8" id="KW-0350">Heme biosynthesis</keyword>
<dbReference type="Pfam" id="PF02628">
    <property type="entry name" value="COX15-CtaA"/>
    <property type="match status" value="1"/>
</dbReference>
<accession>A0A0U5BGR6</accession>
<evidence type="ECO:0000313" key="15">
    <source>
        <dbReference type="Proteomes" id="UP000218965"/>
    </source>
</evidence>
<dbReference type="EMBL" id="AP017315">
    <property type="protein sequence ID" value="BAU32334.1"/>
    <property type="molecule type" value="Genomic_DNA"/>
</dbReference>
<feature type="transmembrane region" description="Helical" evidence="13">
    <location>
        <begin position="85"/>
        <end position="106"/>
    </location>
</feature>
<keyword evidence="7" id="KW-0408">Iron</keyword>
<evidence type="ECO:0000256" key="1">
    <source>
        <dbReference type="ARBA" id="ARBA00004141"/>
    </source>
</evidence>
<feature type="transmembrane region" description="Helical" evidence="13">
    <location>
        <begin position="180"/>
        <end position="203"/>
    </location>
</feature>
<feature type="region of interest" description="Disordered" evidence="12">
    <location>
        <begin position="316"/>
        <end position="341"/>
    </location>
</feature>
<sequence>MHAVSQQVAQKPSIVRRFVGWLPTEVTRRVRVFAWLSLISQTLIVGTGGAVRLTGSGLGCPTWPRCTEESFVATPEMGIHGVVEFGNRLLTFVLIIIAIVAFLFVVRMRSTRPELLRLTVALGLGIPAQAIIGGITVLTNLNPYVVGLHFVVSAVLVALATVFVARVYRGRKVDTFVVDARFRFVAALTAVGVWITVLVGILVTGSGPHAGDEGAARNGLDSELLQHIHSWPAYVTGVLSLLLLVWAFRVPRRGLRIATVGLVATEAVQIVVGISQARLGLPELLVGIHMVLACVLVAVMTLVLVLQRPGGRELEGQQRIDADGDEEERQVRDARVEHLHR</sequence>
<comment type="pathway">
    <text evidence="11">Porphyrin-containing compound metabolism.</text>
</comment>
<dbReference type="InterPro" id="IPR050450">
    <property type="entry name" value="COX15/CtaA_HemeA_synthase"/>
</dbReference>
<dbReference type="InterPro" id="IPR003780">
    <property type="entry name" value="COX15/CtaA_fam"/>
</dbReference>
<organism evidence="14 15">
    <name type="scientific">Microcella alkaliphila</name>
    <dbReference type="NCBI Taxonomy" id="279828"/>
    <lineage>
        <taxon>Bacteria</taxon>
        <taxon>Bacillati</taxon>
        <taxon>Actinomycetota</taxon>
        <taxon>Actinomycetes</taxon>
        <taxon>Micrococcales</taxon>
        <taxon>Microbacteriaceae</taxon>
        <taxon>Microcella</taxon>
    </lineage>
</organism>
<evidence type="ECO:0000256" key="11">
    <source>
        <dbReference type="ARBA" id="ARBA00023444"/>
    </source>
</evidence>
<dbReference type="OrthoDB" id="5241540at2"/>
<feature type="transmembrane region" description="Helical" evidence="13">
    <location>
        <begin position="286"/>
        <end position="306"/>
    </location>
</feature>
<evidence type="ECO:0000256" key="12">
    <source>
        <dbReference type="SAM" id="MobiDB-lite"/>
    </source>
</evidence>
<dbReference type="GO" id="GO:0006784">
    <property type="term" value="P:heme A biosynthetic process"/>
    <property type="evidence" value="ECO:0007669"/>
    <property type="project" value="InterPro"/>
</dbReference>
<evidence type="ECO:0000256" key="5">
    <source>
        <dbReference type="ARBA" id="ARBA00022989"/>
    </source>
</evidence>
<evidence type="ECO:0000256" key="2">
    <source>
        <dbReference type="ARBA" id="ARBA00022475"/>
    </source>
</evidence>
<feature type="transmembrane region" description="Helical" evidence="13">
    <location>
        <begin position="144"/>
        <end position="168"/>
    </location>
</feature>
<dbReference type="PANTHER" id="PTHR35457">
    <property type="entry name" value="HEME A SYNTHASE"/>
    <property type="match status" value="1"/>
</dbReference>
<feature type="transmembrane region" description="Helical" evidence="13">
    <location>
        <begin position="255"/>
        <end position="274"/>
    </location>
</feature>
<evidence type="ECO:0000256" key="8">
    <source>
        <dbReference type="ARBA" id="ARBA00023133"/>
    </source>
</evidence>
<keyword evidence="6" id="KW-0560">Oxidoreductase</keyword>
<dbReference type="GO" id="GO:0046872">
    <property type="term" value="F:metal ion binding"/>
    <property type="evidence" value="ECO:0007669"/>
    <property type="project" value="UniProtKB-KW"/>
</dbReference>
<evidence type="ECO:0000313" key="14">
    <source>
        <dbReference type="EMBL" id="BAU32334.1"/>
    </source>
</evidence>
<proteinExistence type="predicted"/>
<gene>
    <name evidence="14" type="primary">ctaA</name>
    <name evidence="14" type="ORF">MalAC0309_1482</name>
</gene>
<protein>
    <submittedName>
        <fullName evidence="14">Cytochrome oxidase assembly protein</fullName>
    </submittedName>
</protein>
<keyword evidence="10" id="KW-1015">Disulfide bond</keyword>
<feature type="compositionally biased region" description="Basic and acidic residues" evidence="12">
    <location>
        <begin position="329"/>
        <end position="341"/>
    </location>
</feature>
<feature type="transmembrane region" description="Helical" evidence="13">
    <location>
        <begin position="32"/>
        <end position="51"/>
    </location>
</feature>
<evidence type="ECO:0000256" key="10">
    <source>
        <dbReference type="ARBA" id="ARBA00023157"/>
    </source>
</evidence>
<reference evidence="15" key="1">
    <citation type="submission" date="2015-12" db="EMBL/GenBank/DDBJ databases">
        <authorList>
            <person name="Shamseldin A."/>
            <person name="Moawad H."/>
            <person name="Abd El-Rahim W.M."/>
            <person name="Sadowsky M.J."/>
        </authorList>
    </citation>
    <scope>NUCLEOTIDE SEQUENCE [LARGE SCALE GENOMIC DNA]</scope>
    <source>
        <strain evidence="15">JAM AC0309</strain>
    </source>
</reference>
<evidence type="ECO:0000256" key="9">
    <source>
        <dbReference type="ARBA" id="ARBA00023136"/>
    </source>
</evidence>
<dbReference type="Proteomes" id="UP000218965">
    <property type="component" value="Chromosome"/>
</dbReference>
<evidence type="ECO:0000256" key="3">
    <source>
        <dbReference type="ARBA" id="ARBA00022692"/>
    </source>
</evidence>
<feature type="transmembrane region" description="Helical" evidence="13">
    <location>
        <begin position="118"/>
        <end position="138"/>
    </location>
</feature>
<reference evidence="14 15" key="2">
    <citation type="submission" date="2016-01" db="EMBL/GenBank/DDBJ databases">
        <title>Microcella alkaliphila JAM AC0309 whole genome shotgun sequence.</title>
        <authorList>
            <person name="Kurata A."/>
            <person name="Hirose Y."/>
            <person name="Kishimoto N."/>
            <person name="Kobayashi T."/>
        </authorList>
    </citation>
    <scope>NUCLEOTIDE SEQUENCE [LARGE SCALE GENOMIC DNA]</scope>
    <source>
        <strain evidence="14 15">JAM AC0309</strain>
    </source>
</reference>
<evidence type="ECO:0000256" key="7">
    <source>
        <dbReference type="ARBA" id="ARBA00023004"/>
    </source>
</evidence>
<dbReference type="AlphaFoldDB" id="A0A0U5BGR6"/>
<comment type="subcellular location">
    <subcellularLocation>
        <location evidence="1">Membrane</location>
        <topology evidence="1">Multi-pass membrane protein</topology>
    </subcellularLocation>
</comment>
<keyword evidence="9 13" id="KW-0472">Membrane</keyword>
<dbReference type="PANTHER" id="PTHR35457:SF1">
    <property type="entry name" value="HEME A SYNTHASE"/>
    <property type="match status" value="1"/>
</dbReference>
<keyword evidence="4" id="KW-0479">Metal-binding</keyword>
<keyword evidence="2" id="KW-1003">Cell membrane</keyword>
<dbReference type="GO" id="GO:0016491">
    <property type="term" value="F:oxidoreductase activity"/>
    <property type="evidence" value="ECO:0007669"/>
    <property type="project" value="UniProtKB-KW"/>
</dbReference>
<feature type="transmembrane region" description="Helical" evidence="13">
    <location>
        <begin position="231"/>
        <end position="248"/>
    </location>
</feature>
<keyword evidence="5 13" id="KW-1133">Transmembrane helix</keyword>
<evidence type="ECO:0000256" key="4">
    <source>
        <dbReference type="ARBA" id="ARBA00022723"/>
    </source>
</evidence>
<evidence type="ECO:0000256" key="6">
    <source>
        <dbReference type="ARBA" id="ARBA00023002"/>
    </source>
</evidence>
<dbReference type="GO" id="GO:0016020">
    <property type="term" value="C:membrane"/>
    <property type="evidence" value="ECO:0007669"/>
    <property type="project" value="UniProtKB-SubCell"/>
</dbReference>
<evidence type="ECO:0000256" key="13">
    <source>
        <dbReference type="SAM" id="Phobius"/>
    </source>
</evidence>
<dbReference type="KEGG" id="malk:MalAC0309_1482"/>
<keyword evidence="3 13" id="KW-0812">Transmembrane</keyword>
<name>A0A0U5BGR6_9MICO</name>